<evidence type="ECO:0000313" key="10">
    <source>
        <dbReference type="Proteomes" id="UP000179034"/>
    </source>
</evidence>
<dbReference type="PROSITE" id="PS00074">
    <property type="entry name" value="GLFV_DEHYDROGENASE"/>
    <property type="match status" value="1"/>
</dbReference>
<evidence type="ECO:0000256" key="4">
    <source>
        <dbReference type="PIRSR" id="PIRSR000185-1"/>
    </source>
</evidence>
<feature type="binding site" evidence="5">
    <location>
        <position position="351"/>
    </location>
    <ligand>
        <name>substrate</name>
    </ligand>
</feature>
<dbReference type="InterPro" id="IPR014362">
    <property type="entry name" value="Glu_DH"/>
</dbReference>
<dbReference type="InterPro" id="IPR033524">
    <property type="entry name" value="Glu/Leu/Phe/Val_DH_AS"/>
</dbReference>
<keyword evidence="5" id="KW-0520">NAD</keyword>
<evidence type="ECO:0000256" key="3">
    <source>
        <dbReference type="PIRNR" id="PIRNR000185"/>
    </source>
</evidence>
<evidence type="ECO:0000313" key="9">
    <source>
        <dbReference type="EMBL" id="OGF98059.1"/>
    </source>
</evidence>
<dbReference type="InterPro" id="IPR036291">
    <property type="entry name" value="NAD(P)-bd_dom_sf"/>
</dbReference>
<evidence type="ECO:0000256" key="1">
    <source>
        <dbReference type="ARBA" id="ARBA00006382"/>
    </source>
</evidence>
<evidence type="ECO:0000256" key="5">
    <source>
        <dbReference type="PIRSR" id="PIRSR000185-2"/>
    </source>
</evidence>
<dbReference type="InterPro" id="IPR046346">
    <property type="entry name" value="Aminoacid_DH-like_N_sf"/>
</dbReference>
<dbReference type="GO" id="GO:0000166">
    <property type="term" value="F:nucleotide binding"/>
    <property type="evidence" value="ECO:0007669"/>
    <property type="project" value="UniProtKB-KW"/>
</dbReference>
<feature type="binding site" evidence="5">
    <location>
        <position position="223"/>
    </location>
    <ligand>
        <name>NAD(+)</name>
        <dbReference type="ChEBI" id="CHEBI:57540"/>
    </ligand>
</feature>
<protein>
    <recommendedName>
        <fullName evidence="3">Glutamate dehydrogenase</fullName>
    </recommendedName>
</protein>
<feature type="active site" description="Proton donor" evidence="4">
    <location>
        <position position="108"/>
    </location>
</feature>
<feature type="binding site" evidence="5">
    <location>
        <position position="192"/>
    </location>
    <ligand>
        <name>NAD(+)</name>
        <dbReference type="ChEBI" id="CHEBI:57540"/>
    </ligand>
</feature>
<dbReference type="PANTHER" id="PTHR11606">
    <property type="entry name" value="GLUTAMATE DEHYDROGENASE"/>
    <property type="match status" value="1"/>
</dbReference>
<keyword evidence="5" id="KW-0547">Nucleotide-binding</keyword>
<evidence type="ECO:0000256" key="6">
    <source>
        <dbReference type="PIRSR" id="PIRSR000185-3"/>
    </source>
</evidence>
<dbReference type="AlphaFoldDB" id="A0A1F5YD48"/>
<feature type="binding site" evidence="5">
    <location>
        <position position="72"/>
    </location>
    <ligand>
        <name>substrate</name>
    </ligand>
</feature>
<keyword evidence="2 3" id="KW-0560">Oxidoreductase</keyword>
<feature type="site" description="Important for catalysis" evidence="6">
    <location>
        <position position="148"/>
    </location>
</feature>
<dbReference type="EMBL" id="MFIW01000016">
    <property type="protein sequence ID" value="OGF98059.1"/>
    <property type="molecule type" value="Genomic_DNA"/>
</dbReference>
<dbReference type="PRINTS" id="PR00082">
    <property type="entry name" value="GLFDHDRGNASE"/>
</dbReference>
<evidence type="ECO:0000256" key="2">
    <source>
        <dbReference type="ARBA" id="ARBA00023002"/>
    </source>
</evidence>
<comment type="similarity">
    <text evidence="1 3 7">Belongs to the Glu/Leu/Phe/Val dehydrogenases family.</text>
</comment>
<dbReference type="FunFam" id="3.40.50.10860:FF:000003">
    <property type="entry name" value="Glutamate dehydrogenase"/>
    <property type="match status" value="1"/>
</dbReference>
<feature type="binding site" evidence="5">
    <location>
        <position position="96"/>
    </location>
    <ligand>
        <name>substrate</name>
    </ligand>
</feature>
<organism evidence="9 10">
    <name type="scientific">Candidatus Glassbacteria bacterium RBG_16_58_8</name>
    <dbReference type="NCBI Taxonomy" id="1817866"/>
    <lineage>
        <taxon>Bacteria</taxon>
        <taxon>Candidatus Glassiibacteriota</taxon>
    </lineage>
</organism>
<dbReference type="SMART" id="SM00839">
    <property type="entry name" value="ELFV_dehydrog"/>
    <property type="match status" value="1"/>
</dbReference>
<dbReference type="Pfam" id="PF02812">
    <property type="entry name" value="ELFV_dehydrog_N"/>
    <property type="match status" value="1"/>
</dbReference>
<dbReference type="Pfam" id="PF00208">
    <property type="entry name" value="ELFV_dehydrog"/>
    <property type="match status" value="1"/>
</dbReference>
<dbReference type="PANTHER" id="PTHR11606:SF13">
    <property type="entry name" value="GLUTAMATE DEHYDROGENASE 1, MITOCHONDRIAL"/>
    <property type="match status" value="1"/>
</dbReference>
<comment type="caution">
    <text evidence="9">The sequence shown here is derived from an EMBL/GenBank/DDBJ whole genome shotgun (WGS) entry which is preliminary data.</text>
</comment>
<dbReference type="Proteomes" id="UP000179034">
    <property type="component" value="Unassembled WGS sequence"/>
</dbReference>
<accession>A0A1F5YD48</accession>
<dbReference type="Gene3D" id="3.40.50.720">
    <property type="entry name" value="NAD(P)-binding Rossmann-like Domain"/>
    <property type="match status" value="1"/>
</dbReference>
<dbReference type="GO" id="GO:0006538">
    <property type="term" value="P:L-glutamate catabolic process"/>
    <property type="evidence" value="ECO:0007669"/>
    <property type="project" value="TreeGrafter"/>
</dbReference>
<proteinExistence type="inferred from homology"/>
<evidence type="ECO:0000256" key="7">
    <source>
        <dbReference type="RuleBase" id="RU004417"/>
    </source>
</evidence>
<evidence type="ECO:0000259" key="8">
    <source>
        <dbReference type="SMART" id="SM00839"/>
    </source>
</evidence>
<feature type="domain" description="Glutamate/phenylalanine/leucine/valine/L-tryptophan dehydrogenase C-terminal" evidence="8">
    <location>
        <begin position="185"/>
        <end position="415"/>
    </location>
</feature>
<sequence length="418" mass="45860">MKDKQSINAHEVALQQFDEAADFLNLEPWIRGYLRVPERWLTVNFPVKMDDGSVRMFTGHRVQHNTTRGPSKGGIRYHPGVTIDEVKALATWMTWKCAVVNIPYGGGKGGVTCNPKEMSQNELERLTRRYTSEIALIIGPERDIPAPDVYTNAQTMAWIMDTYSMPVGHCAPGVVTGKPLSIGGSLGREEATGRGCVYALINAFGHLGIDPRNARIAIQGYGNAGSVVGKLIQDYGARLIAINDSRGGVYCETGLDARQVLEHKERTGCVAGFDGTDAISNEELLALECEALVPSALENAITEENAGKVRARVVAEAANGPTTPAADKILDENGVFVLPDIYANAGGVTVSYFEWVQNIQQLFWTEKDVNMRLKSIMDEAFQQLIQLHDRHKIPMRLAAYAFGVKKVAEALRVRGIYP</sequence>
<gene>
    <name evidence="9" type="ORF">A2Z06_03095</name>
</gene>
<dbReference type="InterPro" id="IPR006096">
    <property type="entry name" value="Glu/Leu/Phe/Val/Trp_DH_C"/>
</dbReference>
<dbReference type="InterPro" id="IPR033922">
    <property type="entry name" value="NAD_bind_Glu_DH"/>
</dbReference>
<dbReference type="GO" id="GO:0004352">
    <property type="term" value="F:glutamate dehydrogenase (NAD+) activity"/>
    <property type="evidence" value="ECO:0007669"/>
    <property type="project" value="TreeGrafter"/>
</dbReference>
<dbReference type="InterPro" id="IPR006095">
    <property type="entry name" value="Glu/Leu/Phe/Val/Trp_DH"/>
</dbReference>
<dbReference type="SUPFAM" id="SSF51735">
    <property type="entry name" value="NAD(P)-binding Rossmann-fold domains"/>
    <property type="match status" value="1"/>
</dbReference>
<dbReference type="PIRSF" id="PIRSF000185">
    <property type="entry name" value="Glu_DH"/>
    <property type="match status" value="1"/>
</dbReference>
<reference evidence="9 10" key="1">
    <citation type="journal article" date="2016" name="Nat. Commun.">
        <title>Thousands of microbial genomes shed light on interconnected biogeochemical processes in an aquifer system.</title>
        <authorList>
            <person name="Anantharaman K."/>
            <person name="Brown C.T."/>
            <person name="Hug L.A."/>
            <person name="Sharon I."/>
            <person name="Castelle C.J."/>
            <person name="Probst A.J."/>
            <person name="Thomas B.C."/>
            <person name="Singh A."/>
            <person name="Wilkins M.J."/>
            <person name="Karaoz U."/>
            <person name="Brodie E.L."/>
            <person name="Williams K.H."/>
            <person name="Hubbard S.S."/>
            <person name="Banfield J.F."/>
        </authorList>
    </citation>
    <scope>NUCLEOTIDE SEQUENCE [LARGE SCALE GENOMIC DNA]</scope>
</reference>
<dbReference type="SUPFAM" id="SSF53223">
    <property type="entry name" value="Aminoacid dehydrogenase-like, N-terminal domain"/>
    <property type="match status" value="1"/>
</dbReference>
<dbReference type="Gene3D" id="3.40.50.10860">
    <property type="entry name" value="Leucine Dehydrogenase, chain A, domain 1"/>
    <property type="match status" value="1"/>
</dbReference>
<name>A0A1F5YD48_9BACT</name>
<dbReference type="InterPro" id="IPR006097">
    <property type="entry name" value="Glu/Leu/Phe/Val/Trp_DH_dimer"/>
</dbReference>
<dbReference type="CDD" id="cd01076">
    <property type="entry name" value="NAD_bind_1_Glu_DH"/>
    <property type="match status" value="1"/>
</dbReference>